<dbReference type="RefSeq" id="WP_187076802.1">
    <property type="nucleotide sequence ID" value="NZ_JACORT010000005.1"/>
</dbReference>
<dbReference type="AlphaFoldDB" id="A0A923MRW7"/>
<feature type="domain" description="DUF4142" evidence="3">
    <location>
        <begin position="46"/>
        <end position="182"/>
    </location>
</feature>
<evidence type="ECO:0000313" key="4">
    <source>
        <dbReference type="EMBL" id="MBC5784065.1"/>
    </source>
</evidence>
<keyword evidence="1" id="KW-0732">Signal</keyword>
<evidence type="ECO:0000259" key="2">
    <source>
        <dbReference type="Pfam" id="PF04366"/>
    </source>
</evidence>
<evidence type="ECO:0000256" key="1">
    <source>
        <dbReference type="SAM" id="SignalP"/>
    </source>
</evidence>
<dbReference type="InterPro" id="IPR007461">
    <property type="entry name" value="Ysc84_actin-binding"/>
</dbReference>
<dbReference type="Pfam" id="PF04366">
    <property type="entry name" value="Ysc84"/>
    <property type="match status" value="1"/>
</dbReference>
<dbReference type="Pfam" id="PF13628">
    <property type="entry name" value="DUF4142"/>
    <property type="match status" value="1"/>
</dbReference>
<comment type="caution">
    <text evidence="4">The sequence shown here is derived from an EMBL/GenBank/DDBJ whole genome shotgun (WGS) entry which is preliminary data.</text>
</comment>
<sequence length="394" mass="41657">MNDPRKLLAAALCAALAGPAAAAVPSAEAERPAAQPLAAVPLVRGDLQFMLAAAHAAAAEVQAAHVVLQRSVDPHVRAYAGELIEDHAAARQRLGEIAQRKGVALPDTPTQQQAYDVATLRGLAGEKLDQVFLQRLGVEAHREALARAHREAIPVDRDEELARFAQDRLPALQQHLRKAQALYHANVAMEKVRARTLAAAPDGAAAEIREAVQVVHAMQGDPDAADLLKRAYGVFILPDYARAALGVGVQGGSGVLVTRSEGRFGNPAFYRLSGISVGPQAGAASGEIALLLMTPRAVQQFVSDSRFSINFDLALTLGEFTGREQASAGKIQDIVLWSGTQGAYAGLSFGVTNVVADEAANEAYYGRPDITPLEIFAGRVADPRNNILAMVLNA</sequence>
<dbReference type="EMBL" id="JACORT010000005">
    <property type="protein sequence ID" value="MBC5784065.1"/>
    <property type="molecule type" value="Genomic_DNA"/>
</dbReference>
<dbReference type="InterPro" id="IPR006311">
    <property type="entry name" value="TAT_signal"/>
</dbReference>
<keyword evidence="5" id="KW-1185">Reference proteome</keyword>
<dbReference type="InterPro" id="IPR051702">
    <property type="entry name" value="SH3_domain_YSC84-like"/>
</dbReference>
<feature type="chain" id="PRO_5036975775" evidence="1">
    <location>
        <begin position="23"/>
        <end position="394"/>
    </location>
</feature>
<dbReference type="InterPro" id="IPR012347">
    <property type="entry name" value="Ferritin-like"/>
</dbReference>
<dbReference type="Proteomes" id="UP000608513">
    <property type="component" value="Unassembled WGS sequence"/>
</dbReference>
<dbReference type="PROSITE" id="PS51318">
    <property type="entry name" value="TAT"/>
    <property type="match status" value="1"/>
</dbReference>
<protein>
    <submittedName>
        <fullName evidence="4">DUF4142 domain-containing protein</fullName>
    </submittedName>
</protein>
<proteinExistence type="predicted"/>
<evidence type="ECO:0000313" key="5">
    <source>
        <dbReference type="Proteomes" id="UP000608513"/>
    </source>
</evidence>
<feature type="domain" description="Ysc84 actin-binding" evidence="2">
    <location>
        <begin position="274"/>
        <end position="384"/>
    </location>
</feature>
<dbReference type="PANTHER" id="PTHR15629">
    <property type="entry name" value="SH3YL1 PROTEIN"/>
    <property type="match status" value="1"/>
</dbReference>
<evidence type="ECO:0000259" key="3">
    <source>
        <dbReference type="Pfam" id="PF13628"/>
    </source>
</evidence>
<reference evidence="4" key="1">
    <citation type="submission" date="2020-08" db="EMBL/GenBank/DDBJ databases">
        <title>Ramlibacter sp. USB13 16S ribosomal RNA gene genome sequencing and assembly.</title>
        <authorList>
            <person name="Kang M."/>
        </authorList>
    </citation>
    <scope>NUCLEOTIDE SEQUENCE</scope>
    <source>
        <strain evidence="4">USB13</strain>
    </source>
</reference>
<dbReference type="GO" id="GO:0035091">
    <property type="term" value="F:phosphatidylinositol binding"/>
    <property type="evidence" value="ECO:0007669"/>
    <property type="project" value="TreeGrafter"/>
</dbReference>
<accession>A0A923MRW7</accession>
<feature type="signal peptide" evidence="1">
    <location>
        <begin position="1"/>
        <end position="22"/>
    </location>
</feature>
<gene>
    <name evidence="4" type="ORF">H8N03_14025</name>
</gene>
<organism evidence="4 5">
    <name type="scientific">Ramlibacter cellulosilyticus</name>
    <dbReference type="NCBI Taxonomy" id="2764187"/>
    <lineage>
        <taxon>Bacteria</taxon>
        <taxon>Pseudomonadati</taxon>
        <taxon>Pseudomonadota</taxon>
        <taxon>Betaproteobacteria</taxon>
        <taxon>Burkholderiales</taxon>
        <taxon>Comamonadaceae</taxon>
        <taxon>Ramlibacter</taxon>
    </lineage>
</organism>
<dbReference type="PANTHER" id="PTHR15629:SF2">
    <property type="entry name" value="SH3 DOMAIN-CONTAINING YSC84-LIKE PROTEIN 1"/>
    <property type="match status" value="1"/>
</dbReference>
<dbReference type="InterPro" id="IPR025419">
    <property type="entry name" value="DUF4142"/>
</dbReference>
<dbReference type="CDD" id="cd11524">
    <property type="entry name" value="SYLF"/>
    <property type="match status" value="1"/>
</dbReference>
<dbReference type="Gene3D" id="1.20.1260.10">
    <property type="match status" value="1"/>
</dbReference>
<name>A0A923MRW7_9BURK</name>